<dbReference type="NCBIfam" id="TIGR02837">
    <property type="entry name" value="spore_II_R"/>
    <property type="match status" value="1"/>
</dbReference>
<feature type="compositionally biased region" description="Basic and acidic residues" evidence="2">
    <location>
        <begin position="171"/>
        <end position="186"/>
    </location>
</feature>
<dbReference type="Proteomes" id="UP000199516">
    <property type="component" value="Unassembled WGS sequence"/>
</dbReference>
<accession>A0A1I2BZM2</accession>
<feature type="region of interest" description="Disordered" evidence="2">
    <location>
        <begin position="166"/>
        <end position="186"/>
    </location>
</feature>
<proteinExistence type="predicted"/>
<dbReference type="RefSeq" id="WP_177194741.1">
    <property type="nucleotide sequence ID" value="NZ_FONT01000002.1"/>
</dbReference>
<evidence type="ECO:0000256" key="2">
    <source>
        <dbReference type="SAM" id="MobiDB-lite"/>
    </source>
</evidence>
<dbReference type="AlphaFoldDB" id="A0A1I2BZM2"/>
<keyword evidence="1" id="KW-0175">Coiled coil</keyword>
<organism evidence="3 4">
    <name type="scientific">Alteribacillus iranensis</name>
    <dbReference type="NCBI Taxonomy" id="930128"/>
    <lineage>
        <taxon>Bacteria</taxon>
        <taxon>Bacillati</taxon>
        <taxon>Bacillota</taxon>
        <taxon>Bacilli</taxon>
        <taxon>Bacillales</taxon>
        <taxon>Bacillaceae</taxon>
        <taxon>Alteribacillus</taxon>
    </lineage>
</organism>
<keyword evidence="4" id="KW-1185">Reference proteome</keyword>
<sequence length="209" mass="24433">MKNVKALFYILFFMTLVILHIEQQQEASASISHQDMIPEDAIRLRILAHDDSPGEQLLKREVRDAVTEEIRVLVQDLQSREEARERMRKNMDHIEEVIQNVLEENLSDHTFTLQLKEDVTFPTRMYGPIVYPAGTYEALVVSIGEGEGENWWCVLFPPLCFIPAEEEETEPEKTENQQHVDNSKENVDEEEVYSFFVVEKWKDWFGSNS</sequence>
<protein>
    <submittedName>
        <fullName evidence="3">Stage II sporulation protein R</fullName>
    </submittedName>
</protein>
<dbReference type="STRING" id="930128.SAMN05192532_102602"/>
<dbReference type="Pfam" id="PF09551">
    <property type="entry name" value="Spore_II_R"/>
    <property type="match status" value="1"/>
</dbReference>
<evidence type="ECO:0000313" key="4">
    <source>
        <dbReference type="Proteomes" id="UP000199516"/>
    </source>
</evidence>
<name>A0A1I2BZM2_9BACI</name>
<evidence type="ECO:0000256" key="1">
    <source>
        <dbReference type="SAM" id="Coils"/>
    </source>
</evidence>
<dbReference type="InterPro" id="IPR014202">
    <property type="entry name" value="Spore_II_R"/>
</dbReference>
<dbReference type="EMBL" id="FONT01000002">
    <property type="protein sequence ID" value="SFE61601.1"/>
    <property type="molecule type" value="Genomic_DNA"/>
</dbReference>
<gene>
    <name evidence="3" type="ORF">SAMN05192532_102602</name>
</gene>
<reference evidence="3 4" key="1">
    <citation type="submission" date="2016-10" db="EMBL/GenBank/DDBJ databases">
        <authorList>
            <person name="de Groot N.N."/>
        </authorList>
    </citation>
    <scope>NUCLEOTIDE SEQUENCE [LARGE SCALE GENOMIC DNA]</scope>
    <source>
        <strain evidence="3 4">DSM 23995</strain>
    </source>
</reference>
<evidence type="ECO:0000313" key="3">
    <source>
        <dbReference type="EMBL" id="SFE61601.1"/>
    </source>
</evidence>
<feature type="coiled-coil region" evidence="1">
    <location>
        <begin position="77"/>
        <end position="104"/>
    </location>
</feature>